<dbReference type="FunFam" id="2.170.220.10:FF:000002">
    <property type="entry name" value="Methionine--tRNA ligase"/>
    <property type="match status" value="1"/>
</dbReference>
<feature type="region of interest" description="Disordered" evidence="13">
    <location>
        <begin position="923"/>
        <end position="958"/>
    </location>
</feature>
<organism evidence="17 18">
    <name type="scientific">Skeletonema marinoi</name>
    <dbReference type="NCBI Taxonomy" id="267567"/>
    <lineage>
        <taxon>Eukaryota</taxon>
        <taxon>Sar</taxon>
        <taxon>Stramenopiles</taxon>
        <taxon>Ochrophyta</taxon>
        <taxon>Bacillariophyta</taxon>
        <taxon>Coscinodiscophyceae</taxon>
        <taxon>Thalassiosirophycidae</taxon>
        <taxon>Thalassiosirales</taxon>
        <taxon>Skeletonemataceae</taxon>
        <taxon>Skeletonema</taxon>
        <taxon>Skeletonema marinoi-dohrnii complex</taxon>
    </lineage>
</organism>
<keyword evidence="8 11" id="KW-0648">Protein biosynthesis</keyword>
<dbReference type="Gene3D" id="2.170.220.10">
    <property type="match status" value="1"/>
</dbReference>
<proteinExistence type="inferred from homology"/>
<evidence type="ECO:0000256" key="10">
    <source>
        <dbReference type="ARBA" id="ARBA00030904"/>
    </source>
</evidence>
<keyword evidence="6" id="KW-0862">Zinc</keyword>
<evidence type="ECO:0000256" key="6">
    <source>
        <dbReference type="ARBA" id="ARBA00022833"/>
    </source>
</evidence>
<dbReference type="GO" id="GO:0006431">
    <property type="term" value="P:methionyl-tRNA aminoacylation"/>
    <property type="evidence" value="ECO:0007669"/>
    <property type="project" value="InterPro"/>
</dbReference>
<name>A0AAD8XYS6_9STRA</name>
<dbReference type="CDD" id="cd07957">
    <property type="entry name" value="Anticodon_Ia_Met"/>
    <property type="match status" value="1"/>
</dbReference>
<keyword evidence="12" id="KW-0175">Coiled coil</keyword>
<evidence type="ECO:0000259" key="14">
    <source>
        <dbReference type="Pfam" id="PF01406"/>
    </source>
</evidence>
<dbReference type="InterPro" id="IPR032678">
    <property type="entry name" value="tRNA-synt_1_cat_dom"/>
</dbReference>
<evidence type="ECO:0000256" key="3">
    <source>
        <dbReference type="ARBA" id="ARBA00022598"/>
    </source>
</evidence>
<dbReference type="EMBL" id="JATAAI010000030">
    <property type="protein sequence ID" value="KAK1735955.1"/>
    <property type="molecule type" value="Genomic_DNA"/>
</dbReference>
<dbReference type="GO" id="GO:0046872">
    <property type="term" value="F:metal ion binding"/>
    <property type="evidence" value="ECO:0007669"/>
    <property type="project" value="UniProtKB-KW"/>
</dbReference>
<dbReference type="PRINTS" id="PR01041">
    <property type="entry name" value="TRNASYNTHMET"/>
</dbReference>
<keyword evidence="18" id="KW-1185">Reference proteome</keyword>
<evidence type="ECO:0000256" key="5">
    <source>
        <dbReference type="ARBA" id="ARBA00022741"/>
    </source>
</evidence>
<evidence type="ECO:0000313" key="17">
    <source>
        <dbReference type="EMBL" id="KAK1735955.1"/>
    </source>
</evidence>
<dbReference type="EC" id="6.1.1.10" evidence="2"/>
<dbReference type="Pfam" id="PF19303">
    <property type="entry name" value="Anticodon_3"/>
    <property type="match status" value="1"/>
</dbReference>
<dbReference type="InterPro" id="IPR009080">
    <property type="entry name" value="tRNAsynth_Ia_anticodon-bd"/>
</dbReference>
<evidence type="ECO:0000256" key="13">
    <source>
        <dbReference type="SAM" id="MobiDB-lite"/>
    </source>
</evidence>
<feature type="coiled-coil region" evidence="12">
    <location>
        <begin position="624"/>
        <end position="860"/>
    </location>
</feature>
<dbReference type="PANTHER" id="PTHR43326:SF1">
    <property type="entry name" value="METHIONINE--TRNA LIGASE, MITOCHONDRIAL"/>
    <property type="match status" value="1"/>
</dbReference>
<protein>
    <recommendedName>
        <fullName evidence="2">methionine--tRNA ligase</fullName>
        <ecNumber evidence="2">6.1.1.10</ecNumber>
    </recommendedName>
    <alternativeName>
        <fullName evidence="10">Methionyl-tRNA synthetase</fullName>
    </alternativeName>
</protein>
<evidence type="ECO:0000256" key="9">
    <source>
        <dbReference type="ARBA" id="ARBA00023146"/>
    </source>
</evidence>
<evidence type="ECO:0000256" key="4">
    <source>
        <dbReference type="ARBA" id="ARBA00022723"/>
    </source>
</evidence>
<feature type="domain" description="Methionyl/Leucyl tRNA synthetase" evidence="15">
    <location>
        <begin position="203"/>
        <end position="425"/>
    </location>
</feature>
<evidence type="ECO:0000256" key="12">
    <source>
        <dbReference type="SAM" id="Coils"/>
    </source>
</evidence>
<comment type="similarity">
    <text evidence="11">Belongs to the class-I aminoacyl-tRNA synthetase family.</text>
</comment>
<dbReference type="NCBIfam" id="TIGR00398">
    <property type="entry name" value="metG"/>
    <property type="match status" value="1"/>
</dbReference>
<dbReference type="GO" id="GO:0005524">
    <property type="term" value="F:ATP binding"/>
    <property type="evidence" value="ECO:0007669"/>
    <property type="project" value="UniProtKB-KW"/>
</dbReference>
<dbReference type="SUPFAM" id="SSF47323">
    <property type="entry name" value="Anticodon-binding domain of a subclass of class I aminoacyl-tRNA synthetases"/>
    <property type="match status" value="1"/>
</dbReference>
<dbReference type="AlphaFoldDB" id="A0AAD8XYS6"/>
<dbReference type="PANTHER" id="PTHR43326">
    <property type="entry name" value="METHIONYL-TRNA SYNTHETASE"/>
    <property type="match status" value="1"/>
</dbReference>
<evidence type="ECO:0000259" key="15">
    <source>
        <dbReference type="Pfam" id="PF09334"/>
    </source>
</evidence>
<dbReference type="InterPro" id="IPR014758">
    <property type="entry name" value="Met-tRNA_synth"/>
</dbReference>
<gene>
    <name evidence="17" type="ORF">QTG54_013091</name>
</gene>
<evidence type="ECO:0000256" key="11">
    <source>
        <dbReference type="RuleBase" id="RU363039"/>
    </source>
</evidence>
<dbReference type="Proteomes" id="UP001224775">
    <property type="component" value="Unassembled WGS sequence"/>
</dbReference>
<reference evidence="17" key="1">
    <citation type="submission" date="2023-06" db="EMBL/GenBank/DDBJ databases">
        <title>Survivors Of The Sea: Transcriptome response of Skeletonema marinoi to long-term dormancy.</title>
        <authorList>
            <person name="Pinder M.I.M."/>
            <person name="Kourtchenko O."/>
            <person name="Robertson E.K."/>
            <person name="Larsson T."/>
            <person name="Maumus F."/>
            <person name="Osuna-Cruz C.M."/>
            <person name="Vancaester E."/>
            <person name="Stenow R."/>
            <person name="Vandepoele K."/>
            <person name="Ploug H."/>
            <person name="Bruchert V."/>
            <person name="Godhe A."/>
            <person name="Topel M."/>
        </authorList>
    </citation>
    <scope>NUCLEOTIDE SEQUENCE</scope>
    <source>
        <strain evidence="17">R05AC</strain>
    </source>
</reference>
<keyword evidence="3 11" id="KW-0436">Ligase</keyword>
<dbReference type="Pfam" id="PF01406">
    <property type="entry name" value="tRNA-synt_1e"/>
    <property type="match status" value="1"/>
</dbReference>
<keyword evidence="7 11" id="KW-0067">ATP-binding</keyword>
<dbReference type="InterPro" id="IPR023457">
    <property type="entry name" value="Met-tRNA_synth_2"/>
</dbReference>
<dbReference type="CDD" id="cd00814">
    <property type="entry name" value="MetRS_core"/>
    <property type="match status" value="1"/>
</dbReference>
<keyword evidence="4" id="KW-0479">Metal-binding</keyword>
<dbReference type="InterPro" id="IPR041872">
    <property type="entry name" value="Anticodon_Met"/>
</dbReference>
<sequence length="958" mass="108389">MILALLSSAPAARAFMHSRKVSPLLPPSASLAQAATTTHRKIAPVSLPSSSESRLYSVPSTPFDDGKSPFEITTPIYYVNDKPHIGHAYTSLACDVIARYMRHSGRDVFFLSGTDEHGQKVETTAKNAGMDPQSFCDEVSQSFRDLLTLLNVSNDDFIRTTESHHKEAVQHLWKTLMDKGAIYLGSYEGWYSVRDECYYNESELVDGKAPTGAEVEWVKKEDSYFFKLSDYEDKLLEYYESHPDLLAPASRKNEVVSFVKGGLKDLSISRTTFDWGVPVPGDDDHVMYVWIDALTNYMSALGYPNIEEGSKFDKYWPASLHIVGKDILRFHAVYWPAFLMAAGLPLPKRIFAHGWWTKDGEKISKSLGNVIDPVDLVETYGVDQTRFFLMAEVNFGSDGDFSNEKMIYKINANLSNELGNLNQRIMTLVFKNCNKAVPVEMGELTDEDKEILATAASLRERTGTAISTQSIHEYVQHMVSMVWDANKYIDVQAPWVLKKTDTERMNTVLYVLMEVMRHVAILYQPLMPTSSNVILDQLGVPENEREFDHLEKEECKILPGREERLVPKLSYLLLAIADGGDNRASELAAADSSKRGASSTDDIEHLRAKAASAQLQKKSTDLLLLSEQQRTKRLNAALDELQKRHNDIHATLCSERDTSRQGQMELDQLKKEHEQLKKELSYKNNQLVQKALQLDQQRKAFDEHKEENATLALENEKMTTEMNHARRTLHKQSEKNEALSSIGEDLSINFAQHNIKYSALEKEYNIAEARAKDLSVINTDLQNSTNTLQSAFEDNLQALDTLRKENETLKCKLQSMTGNYDCKDRKEHIMAKLHQRRKLLALVKEARAAAEKKANNIADEGPTGFDTAAKIQAGWDSFVQNNDSIVTVLRGCEWVEAIDLKKKDTSLPWVEYLSDGITQAVSEDKIRRKRKQPTYYESPPTPAPKAKKKHRSFYIGVA</sequence>
<evidence type="ECO:0000256" key="1">
    <source>
        <dbReference type="ARBA" id="ARBA00001947"/>
    </source>
</evidence>
<keyword evidence="9 11" id="KW-0030">Aminoacyl-tRNA synthetase</keyword>
<dbReference type="InterPro" id="IPR014729">
    <property type="entry name" value="Rossmann-like_a/b/a_fold"/>
</dbReference>
<dbReference type="HAMAP" id="MF_01228">
    <property type="entry name" value="Met_tRNA_synth_type2"/>
    <property type="match status" value="1"/>
</dbReference>
<comment type="cofactor">
    <cofactor evidence="1">
        <name>Zn(2+)</name>
        <dbReference type="ChEBI" id="CHEBI:29105"/>
    </cofactor>
</comment>
<dbReference type="NCBIfam" id="NF008900">
    <property type="entry name" value="PRK12267.1"/>
    <property type="match status" value="1"/>
</dbReference>
<dbReference type="GO" id="GO:0004825">
    <property type="term" value="F:methionine-tRNA ligase activity"/>
    <property type="evidence" value="ECO:0007669"/>
    <property type="project" value="UniProtKB-EC"/>
</dbReference>
<dbReference type="Gene3D" id="1.10.730.10">
    <property type="entry name" value="Isoleucyl-tRNA Synthetase, Domain 1"/>
    <property type="match status" value="1"/>
</dbReference>
<evidence type="ECO:0000256" key="8">
    <source>
        <dbReference type="ARBA" id="ARBA00022917"/>
    </source>
</evidence>
<feature type="domain" description="Methionyl-tRNA synthetase anticodon-binding" evidence="16">
    <location>
        <begin position="442"/>
        <end position="544"/>
    </location>
</feature>
<dbReference type="Gene3D" id="3.40.50.620">
    <property type="entry name" value="HUPs"/>
    <property type="match status" value="1"/>
</dbReference>
<evidence type="ECO:0000259" key="16">
    <source>
        <dbReference type="Pfam" id="PF19303"/>
    </source>
</evidence>
<dbReference type="InterPro" id="IPR015413">
    <property type="entry name" value="Methionyl/Leucyl_tRNA_Synth"/>
</dbReference>
<feature type="domain" description="tRNA synthetases class I catalytic" evidence="14">
    <location>
        <begin position="79"/>
        <end position="201"/>
    </location>
</feature>
<accession>A0AAD8XYS6</accession>
<dbReference type="SUPFAM" id="SSF52374">
    <property type="entry name" value="Nucleotidylyl transferase"/>
    <property type="match status" value="1"/>
</dbReference>
<keyword evidence="5 11" id="KW-0547">Nucleotide-binding</keyword>
<comment type="caution">
    <text evidence="17">The sequence shown here is derived from an EMBL/GenBank/DDBJ whole genome shotgun (WGS) entry which is preliminary data.</text>
</comment>
<evidence type="ECO:0000256" key="2">
    <source>
        <dbReference type="ARBA" id="ARBA00012838"/>
    </source>
</evidence>
<evidence type="ECO:0000313" key="18">
    <source>
        <dbReference type="Proteomes" id="UP001224775"/>
    </source>
</evidence>
<dbReference type="Pfam" id="PF09334">
    <property type="entry name" value="tRNA-synt_1g"/>
    <property type="match status" value="1"/>
</dbReference>
<evidence type="ECO:0000256" key="7">
    <source>
        <dbReference type="ARBA" id="ARBA00022840"/>
    </source>
</evidence>
<dbReference type="InterPro" id="IPR033911">
    <property type="entry name" value="MetRS_core"/>
</dbReference>